<dbReference type="GO" id="GO:0042910">
    <property type="term" value="F:xenobiotic transmembrane transporter activity"/>
    <property type="evidence" value="ECO:0007669"/>
    <property type="project" value="TreeGrafter"/>
</dbReference>
<dbReference type="Gene3D" id="1.20.1640.10">
    <property type="entry name" value="Multidrug efflux transporter AcrB transmembrane domain"/>
    <property type="match status" value="1"/>
</dbReference>
<dbReference type="EMBL" id="LAZR01063711">
    <property type="protein sequence ID" value="KKK58968.1"/>
    <property type="molecule type" value="Genomic_DNA"/>
</dbReference>
<dbReference type="InterPro" id="IPR001036">
    <property type="entry name" value="Acrflvin-R"/>
</dbReference>
<evidence type="ECO:0000313" key="2">
    <source>
        <dbReference type="EMBL" id="KKK58968.1"/>
    </source>
</evidence>
<keyword evidence="1" id="KW-0812">Transmembrane</keyword>
<reference evidence="2" key="1">
    <citation type="journal article" date="2015" name="Nature">
        <title>Complex archaea that bridge the gap between prokaryotes and eukaryotes.</title>
        <authorList>
            <person name="Spang A."/>
            <person name="Saw J.H."/>
            <person name="Jorgensen S.L."/>
            <person name="Zaremba-Niedzwiedzka K."/>
            <person name="Martijn J."/>
            <person name="Lind A.E."/>
            <person name="van Eijk R."/>
            <person name="Schleper C."/>
            <person name="Guy L."/>
            <person name="Ettema T.J."/>
        </authorList>
    </citation>
    <scope>NUCLEOTIDE SEQUENCE</scope>
</reference>
<keyword evidence="1" id="KW-0472">Membrane</keyword>
<dbReference type="GO" id="GO:0005886">
    <property type="term" value="C:plasma membrane"/>
    <property type="evidence" value="ECO:0007669"/>
    <property type="project" value="TreeGrafter"/>
</dbReference>
<keyword evidence="1" id="KW-1133">Transmembrane helix</keyword>
<feature type="transmembrane region" description="Helical" evidence="1">
    <location>
        <begin position="102"/>
        <end position="123"/>
    </location>
</feature>
<feature type="non-terminal residue" evidence="2">
    <location>
        <position position="1"/>
    </location>
</feature>
<organism evidence="2">
    <name type="scientific">marine sediment metagenome</name>
    <dbReference type="NCBI Taxonomy" id="412755"/>
    <lineage>
        <taxon>unclassified sequences</taxon>
        <taxon>metagenomes</taxon>
        <taxon>ecological metagenomes</taxon>
    </lineage>
</organism>
<evidence type="ECO:0000256" key="1">
    <source>
        <dbReference type="SAM" id="Phobius"/>
    </source>
</evidence>
<gene>
    <name evidence="2" type="ORF">LCGC14_3039070</name>
</gene>
<dbReference type="Pfam" id="PF00873">
    <property type="entry name" value="ACR_tran"/>
    <property type="match status" value="1"/>
</dbReference>
<dbReference type="AlphaFoldDB" id="A0A0F8WQQ4"/>
<dbReference type="SUPFAM" id="SSF82866">
    <property type="entry name" value="Multidrug efflux transporter AcrB transmembrane domain"/>
    <property type="match status" value="1"/>
</dbReference>
<sequence>YLADKVESGELVLPAGVSYTFAGSYENQVRSQKTLLLVLPLALGMILLILYFQFRALSTTALVFGGIFIAWAGGFILLWMYGQDWFMDFSVFGVSMRGLFDVHPINLSVAVWVGFLALFGMGLDREQGASVPNAASNNFPKRGTFAWLKAMTKRTEQRTNYAVDQEGW</sequence>
<comment type="caution">
    <text evidence="2">The sequence shown here is derived from an EMBL/GenBank/DDBJ whole genome shotgun (WGS) entry which is preliminary data.</text>
</comment>
<accession>A0A0F8WQQ4</accession>
<feature type="transmembrane region" description="Helical" evidence="1">
    <location>
        <begin position="61"/>
        <end position="82"/>
    </location>
</feature>
<dbReference type="PANTHER" id="PTHR32063">
    <property type="match status" value="1"/>
</dbReference>
<feature type="transmembrane region" description="Helical" evidence="1">
    <location>
        <begin position="34"/>
        <end position="54"/>
    </location>
</feature>
<proteinExistence type="predicted"/>
<name>A0A0F8WQQ4_9ZZZZ</name>
<protein>
    <submittedName>
        <fullName evidence="2">Uncharacterized protein</fullName>
    </submittedName>
</protein>
<dbReference type="PANTHER" id="PTHR32063:SF24">
    <property type="entry name" value="CATION EFFLUX SYSTEM (ACRB_ACRD_ACRF FAMILY)"/>
    <property type="match status" value="1"/>
</dbReference>